<gene>
    <name evidence="1" type="ORF">OXX778_LOCUS2121</name>
</gene>
<proteinExistence type="predicted"/>
<dbReference type="OrthoDB" id="10585908at2759"/>
<evidence type="ECO:0000313" key="2">
    <source>
        <dbReference type="Proteomes" id="UP000663879"/>
    </source>
</evidence>
<accession>A0A813MH97</accession>
<comment type="caution">
    <text evidence="1">The sequence shown here is derived from an EMBL/GenBank/DDBJ whole genome shotgun (WGS) entry which is preliminary data.</text>
</comment>
<evidence type="ECO:0000313" key="1">
    <source>
        <dbReference type="EMBL" id="CAF0720557.1"/>
    </source>
</evidence>
<reference evidence="1" key="1">
    <citation type="submission" date="2021-02" db="EMBL/GenBank/DDBJ databases">
        <authorList>
            <person name="Nowell W R."/>
        </authorList>
    </citation>
    <scope>NUCLEOTIDE SEQUENCE</scope>
    <source>
        <strain evidence="1">Ploen Becks lab</strain>
    </source>
</reference>
<keyword evidence="2" id="KW-1185">Reference proteome</keyword>
<organism evidence="1 2">
    <name type="scientific">Brachionus calyciflorus</name>
    <dbReference type="NCBI Taxonomy" id="104777"/>
    <lineage>
        <taxon>Eukaryota</taxon>
        <taxon>Metazoa</taxon>
        <taxon>Spiralia</taxon>
        <taxon>Gnathifera</taxon>
        <taxon>Rotifera</taxon>
        <taxon>Eurotatoria</taxon>
        <taxon>Monogononta</taxon>
        <taxon>Pseudotrocha</taxon>
        <taxon>Ploima</taxon>
        <taxon>Brachionidae</taxon>
        <taxon>Brachionus</taxon>
    </lineage>
</organism>
<dbReference type="Proteomes" id="UP000663879">
    <property type="component" value="Unassembled WGS sequence"/>
</dbReference>
<name>A0A813MH97_9BILA</name>
<protein>
    <submittedName>
        <fullName evidence="1">Uncharacterized protein</fullName>
    </submittedName>
</protein>
<dbReference type="AlphaFoldDB" id="A0A813MH97"/>
<dbReference type="EMBL" id="CAJNOC010000157">
    <property type="protein sequence ID" value="CAF0720557.1"/>
    <property type="molecule type" value="Genomic_DNA"/>
</dbReference>
<sequence>MESTHLILKELIEEIKNCDSEPLRYRSFNDNFKKTRERLNGTHYVNDSFRKMLYDTSSNELYAKNFIVKEYIFENLMRFFLTSNDDSYKKDCLEIIDQLISLDFNDESLSFRDTELAKFYESKFINFIDELTDLTIEQTFFKDDVDEESSIQDFQDYILSLTRYVLKSISLKKLYKMGFKHRHVQFLIINFTKSSYIPKIIEALTSNFENSNFSNEDDLTVDNSSFLNTVNLIYLTALKSMSLLFKLHIHHEENLNIIIKTNGILINFYESHVKNNSEELRGKLWIGYFGKVISYFSRKMFEESEKNYRRLKFTLISYYMKIIKIYYSNLSKSQRDEYTEKLIYSIKKILVNIEQSRNFRALLDDELITKTECFLLIKEIIKISGDNFVNFQLKNFVHIWLNEIKIKNLCSIECLIPLFKIPNKKLSDFSMKLIEILNQQIEKDINVENLQHYAMCVENLFEFESLNFQLEDYGNNLIELVLKVQRKINEITSISGNDALNVFVCFNKSILFSLKLKRLVLLTLEDETAKTTLEEKLAPIFIQIFIGFERIIHNSFKDTITSQVYKNYFELIKLIIDEFHQFHILKSFKSTIYEMIAIIQSKLKIETTNGLNTLSNILSFITQ</sequence>